<reference evidence="2 3" key="1">
    <citation type="journal article" date="2015" name="Genome Announc.">
        <title>Draft Genome Sequence of Filamentous Marine Cyanobacterium Lyngbya confervoides Strain BDU141951.</title>
        <authorList>
            <person name="Chandrababunaidu M.M."/>
            <person name="Sen D."/>
            <person name="Tripathy S."/>
        </authorList>
    </citation>
    <scope>NUCLEOTIDE SEQUENCE [LARGE SCALE GENOMIC DNA]</scope>
    <source>
        <strain evidence="2 3">BDU141951</strain>
    </source>
</reference>
<feature type="transmembrane region" description="Helical" evidence="1">
    <location>
        <begin position="38"/>
        <end position="62"/>
    </location>
</feature>
<keyword evidence="1" id="KW-0472">Membrane</keyword>
<evidence type="ECO:0000256" key="1">
    <source>
        <dbReference type="SAM" id="Phobius"/>
    </source>
</evidence>
<gene>
    <name evidence="2" type="ORF">QQ91_0004290</name>
</gene>
<dbReference type="Proteomes" id="UP000031561">
    <property type="component" value="Unassembled WGS sequence"/>
</dbReference>
<organism evidence="2 3">
    <name type="scientific">Lyngbya confervoides BDU141951</name>
    <dbReference type="NCBI Taxonomy" id="1574623"/>
    <lineage>
        <taxon>Bacteria</taxon>
        <taxon>Bacillati</taxon>
        <taxon>Cyanobacteriota</taxon>
        <taxon>Cyanophyceae</taxon>
        <taxon>Oscillatoriophycideae</taxon>
        <taxon>Oscillatoriales</taxon>
        <taxon>Microcoleaceae</taxon>
        <taxon>Lyngbya</taxon>
    </lineage>
</organism>
<sequence length="69" mass="7314">MAWFLFVVAACGLVLLGKGVSRIDQVYGLSIYGASVFSGLWGFAIAPASAQLGLEVLVLGWVQARCLRP</sequence>
<dbReference type="AlphaFoldDB" id="A0ABD4T057"/>
<keyword evidence="3" id="KW-1185">Reference proteome</keyword>
<protein>
    <submittedName>
        <fullName evidence="2">Uncharacterized protein</fullName>
    </submittedName>
</protein>
<accession>A0ABD4T057</accession>
<comment type="caution">
    <text evidence="2">The sequence shown here is derived from an EMBL/GenBank/DDBJ whole genome shotgun (WGS) entry which is preliminary data.</text>
</comment>
<dbReference type="EMBL" id="JTHE03000028">
    <property type="protein sequence ID" value="MCM1982051.1"/>
    <property type="molecule type" value="Genomic_DNA"/>
</dbReference>
<dbReference type="RefSeq" id="WP_166280471.1">
    <property type="nucleotide sequence ID" value="NZ_JTHE03000028.1"/>
</dbReference>
<keyword evidence="1" id="KW-0812">Transmembrane</keyword>
<evidence type="ECO:0000313" key="3">
    <source>
        <dbReference type="Proteomes" id="UP000031561"/>
    </source>
</evidence>
<keyword evidence="1" id="KW-1133">Transmembrane helix</keyword>
<evidence type="ECO:0000313" key="2">
    <source>
        <dbReference type="EMBL" id="MCM1982051.1"/>
    </source>
</evidence>
<name>A0ABD4T057_9CYAN</name>
<proteinExistence type="predicted"/>